<dbReference type="GO" id="GO:0016874">
    <property type="term" value="F:ligase activity"/>
    <property type="evidence" value="ECO:0007669"/>
    <property type="project" value="UniProtKB-KW"/>
</dbReference>
<dbReference type="AlphaFoldDB" id="A0A1G7NG35"/>
<feature type="transmembrane region" description="Helical" evidence="5">
    <location>
        <begin position="6"/>
        <end position="27"/>
    </location>
</feature>
<dbReference type="GO" id="GO:0016020">
    <property type="term" value="C:membrane"/>
    <property type="evidence" value="ECO:0007669"/>
    <property type="project" value="UniProtKB-SubCell"/>
</dbReference>
<name>A0A1G7NG35_9FIRM</name>
<keyword evidence="2 5" id="KW-0812">Transmembrane</keyword>
<reference evidence="8" key="1">
    <citation type="submission" date="2016-10" db="EMBL/GenBank/DDBJ databases">
        <authorList>
            <person name="Varghese N."/>
            <person name="Submissions S."/>
        </authorList>
    </citation>
    <scope>NUCLEOTIDE SEQUENCE [LARGE SCALE GENOMIC DNA]</scope>
    <source>
        <strain evidence="8">DSM 23256</strain>
    </source>
</reference>
<evidence type="ECO:0000256" key="5">
    <source>
        <dbReference type="SAM" id="Phobius"/>
    </source>
</evidence>
<keyword evidence="7" id="KW-0436">Ligase</keyword>
<dbReference type="Proteomes" id="UP000243333">
    <property type="component" value="Unassembled WGS sequence"/>
</dbReference>
<feature type="transmembrane region" description="Helical" evidence="5">
    <location>
        <begin position="115"/>
        <end position="138"/>
    </location>
</feature>
<feature type="transmembrane region" description="Helical" evidence="5">
    <location>
        <begin position="202"/>
        <end position="221"/>
    </location>
</feature>
<dbReference type="STRING" id="1123285.SAMN05660235_02558"/>
<evidence type="ECO:0000256" key="4">
    <source>
        <dbReference type="ARBA" id="ARBA00023136"/>
    </source>
</evidence>
<keyword evidence="4 5" id="KW-0472">Membrane</keyword>
<evidence type="ECO:0000256" key="3">
    <source>
        <dbReference type="ARBA" id="ARBA00022989"/>
    </source>
</evidence>
<evidence type="ECO:0000259" key="6">
    <source>
        <dbReference type="Pfam" id="PF04932"/>
    </source>
</evidence>
<evidence type="ECO:0000256" key="1">
    <source>
        <dbReference type="ARBA" id="ARBA00004141"/>
    </source>
</evidence>
<evidence type="ECO:0000256" key="2">
    <source>
        <dbReference type="ARBA" id="ARBA00022692"/>
    </source>
</evidence>
<dbReference type="InterPro" id="IPR051533">
    <property type="entry name" value="WaaL-like"/>
</dbReference>
<dbReference type="InterPro" id="IPR007016">
    <property type="entry name" value="O-antigen_ligase-rel_domated"/>
</dbReference>
<dbReference type="PANTHER" id="PTHR37422">
    <property type="entry name" value="TEICHURONIC ACID BIOSYNTHESIS PROTEIN TUAE"/>
    <property type="match status" value="1"/>
</dbReference>
<proteinExistence type="predicted"/>
<feature type="transmembrane region" description="Helical" evidence="5">
    <location>
        <begin position="34"/>
        <end position="55"/>
    </location>
</feature>
<dbReference type="PANTHER" id="PTHR37422:SF13">
    <property type="entry name" value="LIPOPOLYSACCHARIDE BIOSYNTHESIS PROTEIN PA4999-RELATED"/>
    <property type="match status" value="1"/>
</dbReference>
<protein>
    <submittedName>
        <fullName evidence="7">O-antigen ligase like membrane protein</fullName>
    </submittedName>
</protein>
<keyword evidence="8" id="KW-1185">Reference proteome</keyword>
<accession>A0A1G7NG35</accession>
<feature type="transmembrane region" description="Helical" evidence="5">
    <location>
        <begin position="227"/>
        <end position="245"/>
    </location>
</feature>
<feature type="transmembrane region" description="Helical" evidence="5">
    <location>
        <begin position="75"/>
        <end position="94"/>
    </location>
</feature>
<gene>
    <name evidence="7" type="ORF">SAMN05660235_02558</name>
</gene>
<dbReference type="Pfam" id="PF04932">
    <property type="entry name" value="Wzy_C"/>
    <property type="match status" value="1"/>
</dbReference>
<evidence type="ECO:0000313" key="7">
    <source>
        <dbReference type="EMBL" id="SDF72926.1"/>
    </source>
</evidence>
<dbReference type="EMBL" id="FNBU01000024">
    <property type="protein sequence ID" value="SDF72926.1"/>
    <property type="molecule type" value="Genomic_DNA"/>
</dbReference>
<keyword evidence="3 5" id="KW-1133">Transmembrane helix</keyword>
<feature type="transmembrane region" description="Helical" evidence="5">
    <location>
        <begin position="158"/>
        <end position="181"/>
    </location>
</feature>
<feature type="domain" description="O-antigen ligase-related" evidence="6">
    <location>
        <begin position="38"/>
        <end position="174"/>
    </location>
</feature>
<comment type="subcellular location">
    <subcellularLocation>
        <location evidence="1">Membrane</location>
        <topology evidence="1">Multi-pass membrane protein</topology>
    </subcellularLocation>
</comment>
<evidence type="ECO:0000313" key="8">
    <source>
        <dbReference type="Proteomes" id="UP000243333"/>
    </source>
</evidence>
<organism evidence="7 8">
    <name type="scientific">Sporolituus thermophilus DSM 23256</name>
    <dbReference type="NCBI Taxonomy" id="1123285"/>
    <lineage>
        <taxon>Bacteria</taxon>
        <taxon>Bacillati</taxon>
        <taxon>Bacillota</taxon>
        <taxon>Negativicutes</taxon>
        <taxon>Selenomonadales</taxon>
        <taxon>Sporomusaceae</taxon>
        <taxon>Sporolituus</taxon>
    </lineage>
</organism>
<sequence length="256" mass="29048">MVSHPNIFAMYMELIIPFLLAQFLYINNMRWKRILVFAVMVILVLALVITFSRGAWFATIIGAFLVLWCLNGRKAVFWTAAVLPVLLFSSTAIYKRFLSSFDLTMQSNIERIHGLISSFKIILDYPLTGVGLGCYKLFYPTYKLPLAKEILPHAHNTLMVFATEAGVFTAAAFFGFIILLIKSLYLNIRQNIRQNNCHNEHYYLVMGMSGGILALMLHGFVDYTLGNQGVLGIFMLYIGFLLGLIEKNDNIKKAHN</sequence>